<evidence type="ECO:0000313" key="1">
    <source>
        <dbReference type="EMBL" id="KAJ0196960.1"/>
    </source>
</evidence>
<dbReference type="EMBL" id="NBSK02000007">
    <property type="protein sequence ID" value="KAJ0196960.1"/>
    <property type="molecule type" value="Genomic_DNA"/>
</dbReference>
<protein>
    <submittedName>
        <fullName evidence="1">Uncharacterized protein</fullName>
    </submittedName>
</protein>
<sequence length="255" mass="29411">MGQFTPTYWDKDEWHPLLVFRVSNLMNSLNNHSIANNNACQLIFDKLADIDASKESWNIHPYLTNELSGRSATSLSVEMKAITCLLLRNISSISRKPQQFMYPMRLLIGFPDLLANNFDTRVAFVSHISIPHFFNSCLRIPCESLLRMEDKKRLMNLVTHDLSCFVGQFCIEAKNLHFRTSKRNCSSYHPAMFGQTQILGLHVNDNMPHILEFKKSLNALDKNVESSSHTSHLHPDNVVVDLQDYYLHFQIKNID</sequence>
<proteinExistence type="predicted"/>
<organism evidence="1 2">
    <name type="scientific">Lactuca sativa</name>
    <name type="common">Garden lettuce</name>
    <dbReference type="NCBI Taxonomy" id="4236"/>
    <lineage>
        <taxon>Eukaryota</taxon>
        <taxon>Viridiplantae</taxon>
        <taxon>Streptophyta</taxon>
        <taxon>Embryophyta</taxon>
        <taxon>Tracheophyta</taxon>
        <taxon>Spermatophyta</taxon>
        <taxon>Magnoliopsida</taxon>
        <taxon>eudicotyledons</taxon>
        <taxon>Gunneridae</taxon>
        <taxon>Pentapetalae</taxon>
        <taxon>asterids</taxon>
        <taxon>campanulids</taxon>
        <taxon>Asterales</taxon>
        <taxon>Asteraceae</taxon>
        <taxon>Cichorioideae</taxon>
        <taxon>Cichorieae</taxon>
        <taxon>Lactucinae</taxon>
        <taxon>Lactuca</taxon>
    </lineage>
</organism>
<keyword evidence="2" id="KW-1185">Reference proteome</keyword>
<dbReference type="AlphaFoldDB" id="A0A9R1X1E1"/>
<gene>
    <name evidence="1" type="ORF">LSAT_V11C700343960</name>
</gene>
<accession>A0A9R1X1E1</accession>
<evidence type="ECO:0000313" key="2">
    <source>
        <dbReference type="Proteomes" id="UP000235145"/>
    </source>
</evidence>
<comment type="caution">
    <text evidence="1">The sequence shown here is derived from an EMBL/GenBank/DDBJ whole genome shotgun (WGS) entry which is preliminary data.</text>
</comment>
<dbReference type="Proteomes" id="UP000235145">
    <property type="component" value="Unassembled WGS sequence"/>
</dbReference>
<name>A0A9R1X1E1_LACSA</name>
<reference evidence="1 2" key="1">
    <citation type="journal article" date="2017" name="Nat. Commun.">
        <title>Genome assembly with in vitro proximity ligation data and whole-genome triplication in lettuce.</title>
        <authorList>
            <person name="Reyes-Chin-Wo S."/>
            <person name="Wang Z."/>
            <person name="Yang X."/>
            <person name="Kozik A."/>
            <person name="Arikit S."/>
            <person name="Song C."/>
            <person name="Xia L."/>
            <person name="Froenicke L."/>
            <person name="Lavelle D.O."/>
            <person name="Truco M.J."/>
            <person name="Xia R."/>
            <person name="Zhu S."/>
            <person name="Xu C."/>
            <person name="Xu H."/>
            <person name="Xu X."/>
            <person name="Cox K."/>
            <person name="Korf I."/>
            <person name="Meyers B.C."/>
            <person name="Michelmore R.W."/>
        </authorList>
    </citation>
    <scope>NUCLEOTIDE SEQUENCE [LARGE SCALE GENOMIC DNA]</scope>
    <source>
        <strain evidence="2">cv. Salinas</strain>
        <tissue evidence="1">Seedlings</tissue>
    </source>
</reference>